<gene>
    <name evidence="1" type="ORF">Fifi44_00006</name>
</gene>
<sequence length="69" mass="7711">MSSLIAFNNVVRRAQTKADNAVSLIENVPITTNAAIILFADKHIRMMEEQQAAMQRELTELRALVAVSR</sequence>
<proteinExistence type="predicted"/>
<name>A0AAE8Y632_9CAUD</name>
<organism evidence="1 2">
    <name type="scientific">Erwinia phage Fifi44</name>
    <dbReference type="NCBI Taxonomy" id="2876597"/>
    <lineage>
        <taxon>Viruses</taxon>
        <taxon>Duplodnaviria</taxon>
        <taxon>Heunggongvirae</taxon>
        <taxon>Uroviricota</taxon>
        <taxon>Caudoviricetes</taxon>
        <taxon>Chaseviridae</taxon>
        <taxon>Cleopatravirinae</taxon>
        <taxon>Fifivirus</taxon>
        <taxon>Fifivirus fifi44</taxon>
    </lineage>
</organism>
<evidence type="ECO:0000313" key="1">
    <source>
        <dbReference type="EMBL" id="UCR74875.1"/>
    </source>
</evidence>
<evidence type="ECO:0000313" key="2">
    <source>
        <dbReference type="Proteomes" id="UP000827644"/>
    </source>
</evidence>
<dbReference type="Proteomes" id="UP000827644">
    <property type="component" value="Segment"/>
</dbReference>
<protein>
    <submittedName>
        <fullName evidence="1">Uncharacterized protein</fullName>
    </submittedName>
</protein>
<reference evidence="1 2" key="1">
    <citation type="submission" date="2021-09" db="EMBL/GenBank/DDBJ databases">
        <title>Complete genome sequence of Fifi44.</title>
        <authorList>
            <person name="Kim S.G."/>
            <person name="Park J."/>
            <person name="Roh E."/>
        </authorList>
    </citation>
    <scope>NUCLEOTIDE SEQUENCE [LARGE SCALE GENOMIC DNA]</scope>
</reference>
<dbReference type="EMBL" id="OK073976">
    <property type="protein sequence ID" value="UCR74875.1"/>
    <property type="molecule type" value="Genomic_DNA"/>
</dbReference>
<keyword evidence="2" id="KW-1185">Reference proteome</keyword>
<accession>A0AAE8Y632</accession>